<accession>A0A1I6FUK2</accession>
<keyword evidence="3" id="KW-1185">Reference proteome</keyword>
<name>A0A1I6FUK2_9RHOB</name>
<reference evidence="3" key="1">
    <citation type="submission" date="2016-10" db="EMBL/GenBank/DDBJ databases">
        <authorList>
            <person name="Varghese N."/>
            <person name="Submissions S."/>
        </authorList>
    </citation>
    <scope>NUCLEOTIDE SEQUENCE [LARGE SCALE GENOMIC DNA]</scope>
    <source>
        <strain evidence="3">DSM 26921</strain>
    </source>
</reference>
<gene>
    <name evidence="2" type="ORF">SAMN04488002_0349</name>
</gene>
<proteinExistence type="predicted"/>
<evidence type="ECO:0000313" key="2">
    <source>
        <dbReference type="EMBL" id="SFR33588.1"/>
    </source>
</evidence>
<dbReference type="Proteomes" id="UP000199658">
    <property type="component" value="Unassembled WGS sequence"/>
</dbReference>
<protein>
    <submittedName>
        <fullName evidence="2">Rod binding protein</fullName>
    </submittedName>
</protein>
<dbReference type="STRING" id="670154.SAMN04488002_0349"/>
<sequence length="90" mass="9612">MEISNPPVSHDQKSIKATPDDISSVAKGLEMAFLTEILSFIGLEGKGGGFDGGIGEAQFHSFLRENYAKAIVESGGLSLAEHFAESIEER</sequence>
<dbReference type="AlphaFoldDB" id="A0A1I6FUK2"/>
<dbReference type="Pfam" id="PF10135">
    <property type="entry name" value="Rod-binding"/>
    <property type="match status" value="1"/>
</dbReference>
<feature type="domain" description="Flagellar protein FlgJ N-terminal" evidence="1">
    <location>
        <begin position="45"/>
        <end position="81"/>
    </location>
</feature>
<organism evidence="2 3">
    <name type="scientific">Litoreibacter janthinus</name>
    <dbReference type="NCBI Taxonomy" id="670154"/>
    <lineage>
        <taxon>Bacteria</taxon>
        <taxon>Pseudomonadati</taxon>
        <taxon>Pseudomonadota</taxon>
        <taxon>Alphaproteobacteria</taxon>
        <taxon>Rhodobacterales</taxon>
        <taxon>Roseobacteraceae</taxon>
        <taxon>Litoreibacter</taxon>
    </lineage>
</organism>
<dbReference type="EMBL" id="FOYO01000001">
    <property type="protein sequence ID" value="SFR33588.1"/>
    <property type="molecule type" value="Genomic_DNA"/>
</dbReference>
<evidence type="ECO:0000313" key="3">
    <source>
        <dbReference type="Proteomes" id="UP000199658"/>
    </source>
</evidence>
<evidence type="ECO:0000259" key="1">
    <source>
        <dbReference type="Pfam" id="PF10135"/>
    </source>
</evidence>
<dbReference type="InterPro" id="IPR019301">
    <property type="entry name" value="Flagellar_prot_FlgJ_N"/>
</dbReference>